<dbReference type="NCBIfam" id="NF033788">
    <property type="entry name" value="HTH_metalloreg"/>
    <property type="match status" value="1"/>
</dbReference>
<dbReference type="RefSeq" id="WP_185401353.1">
    <property type="nucleotide sequence ID" value="NZ_JAARQY010000012.1"/>
</dbReference>
<evidence type="ECO:0000256" key="1">
    <source>
        <dbReference type="ARBA" id="ARBA00023015"/>
    </source>
</evidence>
<dbReference type="AlphaFoldDB" id="A0A7X1CCV8"/>
<dbReference type="GO" id="GO:0003700">
    <property type="term" value="F:DNA-binding transcription factor activity"/>
    <property type="evidence" value="ECO:0007669"/>
    <property type="project" value="InterPro"/>
</dbReference>
<dbReference type="SUPFAM" id="SSF46785">
    <property type="entry name" value="Winged helix' DNA-binding domain"/>
    <property type="match status" value="1"/>
</dbReference>
<reference evidence="5 6" key="1">
    <citation type="submission" date="2020-03" db="EMBL/GenBank/DDBJ databases">
        <title>Soil Listeria distribution.</title>
        <authorList>
            <person name="Liao J."/>
            <person name="Wiedmann M."/>
        </authorList>
    </citation>
    <scope>NUCLEOTIDE SEQUENCE [LARGE SCALE GENOMIC DNA]</scope>
    <source>
        <strain evidence="5 6">FSL L7-1547</strain>
    </source>
</reference>
<dbReference type="PROSITE" id="PS00846">
    <property type="entry name" value="HTH_ARSR_1"/>
    <property type="match status" value="1"/>
</dbReference>
<dbReference type="Proteomes" id="UP000533953">
    <property type="component" value="Unassembled WGS sequence"/>
</dbReference>
<feature type="domain" description="HTH arsR-type" evidence="4">
    <location>
        <begin position="1"/>
        <end position="92"/>
    </location>
</feature>
<dbReference type="PANTHER" id="PTHR33154:SF18">
    <property type="entry name" value="ARSENICAL RESISTANCE OPERON REPRESSOR"/>
    <property type="match status" value="1"/>
</dbReference>
<evidence type="ECO:0000256" key="2">
    <source>
        <dbReference type="ARBA" id="ARBA00023125"/>
    </source>
</evidence>
<dbReference type="SMART" id="SM00418">
    <property type="entry name" value="HTH_ARSR"/>
    <property type="match status" value="1"/>
</dbReference>
<dbReference type="Pfam" id="PF01022">
    <property type="entry name" value="HTH_5"/>
    <property type="match status" value="1"/>
</dbReference>
<evidence type="ECO:0000313" key="6">
    <source>
        <dbReference type="Proteomes" id="UP000533953"/>
    </source>
</evidence>
<dbReference type="InterPro" id="IPR018334">
    <property type="entry name" value="ArsR_HTH"/>
</dbReference>
<dbReference type="EMBL" id="JAASTX010000019">
    <property type="protein sequence ID" value="MBC1492828.1"/>
    <property type="molecule type" value="Genomic_DNA"/>
</dbReference>
<name>A0A7X1CCV8_9LIST</name>
<dbReference type="PROSITE" id="PS50987">
    <property type="entry name" value="HTH_ARSR_2"/>
    <property type="match status" value="1"/>
</dbReference>
<dbReference type="InterPro" id="IPR036390">
    <property type="entry name" value="WH_DNA-bd_sf"/>
</dbReference>
<accession>A0A7X1CCV8</accession>
<dbReference type="CDD" id="cd00090">
    <property type="entry name" value="HTH_ARSR"/>
    <property type="match status" value="1"/>
</dbReference>
<dbReference type="PRINTS" id="PR00778">
    <property type="entry name" value="HTHARSR"/>
</dbReference>
<evidence type="ECO:0000259" key="4">
    <source>
        <dbReference type="PROSITE" id="PS50987"/>
    </source>
</evidence>
<evidence type="ECO:0000313" key="5">
    <source>
        <dbReference type="EMBL" id="MBC1492828.1"/>
    </source>
</evidence>
<sequence length="105" mass="12115">MTYEETARLFKAMSDPKRVQIIDILSCGELCACDLLEHFDFTQPTLSHHMKVLMQASIVQSRKSGIWHYYSLRDASILKVQQVLASFLQEKEVCICNNIHKKESP</sequence>
<dbReference type="GO" id="GO:0003677">
    <property type="term" value="F:DNA binding"/>
    <property type="evidence" value="ECO:0007669"/>
    <property type="project" value="UniProtKB-KW"/>
</dbReference>
<dbReference type="Gene3D" id="1.10.10.10">
    <property type="entry name" value="Winged helix-like DNA-binding domain superfamily/Winged helix DNA-binding domain"/>
    <property type="match status" value="1"/>
</dbReference>
<dbReference type="InterPro" id="IPR001845">
    <property type="entry name" value="HTH_ArsR_DNA-bd_dom"/>
</dbReference>
<dbReference type="InterPro" id="IPR051081">
    <property type="entry name" value="HTH_MetalResp_TranReg"/>
</dbReference>
<keyword evidence="3" id="KW-0804">Transcription</keyword>
<comment type="caution">
    <text evidence="5">The sequence shown here is derived from an EMBL/GenBank/DDBJ whole genome shotgun (WGS) entry which is preliminary data.</text>
</comment>
<gene>
    <name evidence="5" type="ORF">HCI99_13480</name>
</gene>
<keyword evidence="1" id="KW-0805">Transcription regulation</keyword>
<dbReference type="PANTHER" id="PTHR33154">
    <property type="entry name" value="TRANSCRIPTIONAL REGULATOR, ARSR FAMILY"/>
    <property type="match status" value="1"/>
</dbReference>
<dbReference type="InterPro" id="IPR011991">
    <property type="entry name" value="ArsR-like_HTH"/>
</dbReference>
<keyword evidence="2" id="KW-0238">DNA-binding</keyword>
<evidence type="ECO:0000256" key="3">
    <source>
        <dbReference type="ARBA" id="ARBA00023163"/>
    </source>
</evidence>
<organism evidence="5 6">
    <name type="scientific">Listeria booriae</name>
    <dbReference type="NCBI Taxonomy" id="1552123"/>
    <lineage>
        <taxon>Bacteria</taxon>
        <taxon>Bacillati</taxon>
        <taxon>Bacillota</taxon>
        <taxon>Bacilli</taxon>
        <taxon>Bacillales</taxon>
        <taxon>Listeriaceae</taxon>
        <taxon>Listeria</taxon>
    </lineage>
</organism>
<proteinExistence type="predicted"/>
<protein>
    <submittedName>
        <fullName evidence="5">Winged helix-turn-helix transcriptional regulator</fullName>
    </submittedName>
</protein>
<dbReference type="InterPro" id="IPR036388">
    <property type="entry name" value="WH-like_DNA-bd_sf"/>
</dbReference>